<feature type="domain" description="BTB" evidence="1">
    <location>
        <begin position="131"/>
        <end position="192"/>
    </location>
</feature>
<evidence type="ECO:0000313" key="2">
    <source>
        <dbReference type="Proteomes" id="UP000492821"/>
    </source>
</evidence>
<protein>
    <submittedName>
        <fullName evidence="3">BTB domain-containing protein</fullName>
    </submittedName>
</protein>
<dbReference type="Gene3D" id="3.30.710.10">
    <property type="entry name" value="Potassium Channel Kv1.1, Chain A"/>
    <property type="match status" value="1"/>
</dbReference>
<reference evidence="3" key="2">
    <citation type="submission" date="2020-10" db="UniProtKB">
        <authorList>
            <consortium name="WormBaseParasite"/>
        </authorList>
    </citation>
    <scope>IDENTIFICATION</scope>
</reference>
<sequence length="291" mass="32269">MSIIVHDSIVVEVPDEKKVKPPPRVISGAKGLKWQLEVYPVRRSNPNTEVYIRVIGGSVKIHAWITGGGVTKTMVQSFADGESYGLTALCSVADLRLHSNLVSCLLKVEIPIIAPVTLQELNTNSKEICRIVVGAEHINVNRGFLVMASPVFASLFEGDAATIEVISIDSFSIATVRECLNYTYGHEIGEKSVTEVLNMLDFGHQYKMAPLIDKLEEFLKSRLTVETFAAIAAYGWKYERIQIQNECGQVFHHNKKIVERRDFVELDTVVVVGVLKAAVNFAELANQEVDI</sequence>
<dbReference type="Proteomes" id="UP000492821">
    <property type="component" value="Unassembled WGS sequence"/>
</dbReference>
<dbReference type="PROSITE" id="PS50097">
    <property type="entry name" value="BTB"/>
    <property type="match status" value="1"/>
</dbReference>
<proteinExistence type="predicted"/>
<dbReference type="PANTHER" id="PTHR22744:SF14">
    <property type="entry name" value="BTB DOMAIN-CONTAINING PROTEIN-RELATED"/>
    <property type="match status" value="1"/>
</dbReference>
<reference evidence="2" key="1">
    <citation type="journal article" date="2013" name="Genetics">
        <title>The draft genome and transcriptome of Panagrellus redivivus are shaped by the harsh demands of a free-living lifestyle.</title>
        <authorList>
            <person name="Srinivasan J."/>
            <person name="Dillman A.R."/>
            <person name="Macchietto M.G."/>
            <person name="Heikkinen L."/>
            <person name="Lakso M."/>
            <person name="Fracchia K.M."/>
            <person name="Antoshechkin I."/>
            <person name="Mortazavi A."/>
            <person name="Wong G."/>
            <person name="Sternberg P.W."/>
        </authorList>
    </citation>
    <scope>NUCLEOTIDE SEQUENCE [LARGE SCALE GENOMIC DNA]</scope>
    <source>
        <strain evidence="2">MT8872</strain>
    </source>
</reference>
<accession>A0A7E4W679</accession>
<evidence type="ECO:0000313" key="3">
    <source>
        <dbReference type="WBParaSite" id="Pan_g6568.t1"/>
    </source>
</evidence>
<dbReference type="AlphaFoldDB" id="A0A7E4W679"/>
<dbReference type="WBParaSite" id="Pan_g6568.t1">
    <property type="protein sequence ID" value="Pan_g6568.t1"/>
    <property type="gene ID" value="Pan_g6568"/>
</dbReference>
<dbReference type="CDD" id="cd18186">
    <property type="entry name" value="BTB_POZ_ZBTB_KLHL-like"/>
    <property type="match status" value="1"/>
</dbReference>
<name>A0A7E4W679_PANRE</name>
<dbReference type="SUPFAM" id="SSF54695">
    <property type="entry name" value="POZ domain"/>
    <property type="match status" value="1"/>
</dbReference>
<dbReference type="Pfam" id="PF00651">
    <property type="entry name" value="BTB"/>
    <property type="match status" value="1"/>
</dbReference>
<keyword evidence="2" id="KW-1185">Reference proteome</keyword>
<dbReference type="InterPro" id="IPR000210">
    <property type="entry name" value="BTB/POZ_dom"/>
</dbReference>
<dbReference type="PANTHER" id="PTHR22744">
    <property type="entry name" value="HELIX LOOP HELIX PROTEIN 21-RELATED"/>
    <property type="match status" value="1"/>
</dbReference>
<evidence type="ECO:0000259" key="1">
    <source>
        <dbReference type="PROSITE" id="PS50097"/>
    </source>
</evidence>
<dbReference type="InterPro" id="IPR011333">
    <property type="entry name" value="SKP1/BTB/POZ_sf"/>
</dbReference>
<organism evidence="2 3">
    <name type="scientific">Panagrellus redivivus</name>
    <name type="common">Microworm</name>
    <dbReference type="NCBI Taxonomy" id="6233"/>
    <lineage>
        <taxon>Eukaryota</taxon>
        <taxon>Metazoa</taxon>
        <taxon>Ecdysozoa</taxon>
        <taxon>Nematoda</taxon>
        <taxon>Chromadorea</taxon>
        <taxon>Rhabditida</taxon>
        <taxon>Tylenchina</taxon>
        <taxon>Panagrolaimomorpha</taxon>
        <taxon>Panagrolaimoidea</taxon>
        <taxon>Panagrolaimidae</taxon>
        <taxon>Panagrellus</taxon>
    </lineage>
</organism>
<dbReference type="SMART" id="SM00225">
    <property type="entry name" value="BTB"/>
    <property type="match status" value="1"/>
</dbReference>